<dbReference type="EMBL" id="HBIJ01011834">
    <property type="protein sequence ID" value="CAE0367316.1"/>
    <property type="molecule type" value="Transcribed_RNA"/>
</dbReference>
<evidence type="ECO:0000256" key="4">
    <source>
        <dbReference type="ARBA" id="ARBA00022728"/>
    </source>
</evidence>
<sequence>MTALTLADSFLNDLDELEEEESVDKDSKVADREEELCSKPSVVLEERVYLLRESERYCQHMRSILNFMSRTNDVVAEEGNKEYEIIVESNEVLSKIDEESNRVHRLLVEKYSHKFPELETLVPEKLDYAKVVLRIRNQMDMTQIELNDILPPTSVMVISVTGSTTSGAPLAHDVLQKCIDDCNEIIGLDNDRIMILNYLESRMAKIAPNTTELIGAALTAMLIGTAGGLEKLAAIPACNLTCLGQHKYRDLAGFGNQAIMPHTGILYYADLVQAAPPPLRRKILKIVAAKTTLCARVDAHSNSLTDTSAAQAMVQEIKSKIELLCAPQKAQQVKALPAPDIATSKSKRGGKRVRKAKDKLRITELRGLANKRAFGTDFGTEYGDDAMGNDFGLMGQEGAGVRAPAQQKSSLSLHNKNKKQRTSIQLSSSAPSGLASSLVFTPVQGIELAANPASQQAKLDAANAKWFNSSSGFQSALATNKNEGGLTF</sequence>
<dbReference type="GO" id="GO:0046540">
    <property type="term" value="C:U4/U6 x U5 tri-snRNP complex"/>
    <property type="evidence" value="ECO:0007669"/>
    <property type="project" value="InterPro"/>
</dbReference>
<dbReference type="GO" id="GO:0005687">
    <property type="term" value="C:U4 snRNP"/>
    <property type="evidence" value="ECO:0007669"/>
    <property type="project" value="TreeGrafter"/>
</dbReference>
<protein>
    <recommendedName>
        <fullName evidence="10">Nop domain-containing protein</fullName>
    </recommendedName>
</protein>
<keyword evidence="6" id="KW-0508">mRNA splicing</keyword>
<dbReference type="AlphaFoldDB" id="A0A6S8CXY6"/>
<dbReference type="PROSITE" id="PS51358">
    <property type="entry name" value="NOP"/>
    <property type="match status" value="1"/>
</dbReference>
<dbReference type="PANTHER" id="PTHR13904">
    <property type="entry name" value="PRE-MRNA SPLICING FACTOR PRP31"/>
    <property type="match status" value="1"/>
</dbReference>
<evidence type="ECO:0000256" key="1">
    <source>
        <dbReference type="ARBA" id="ARBA00004123"/>
    </source>
</evidence>
<gene>
    <name evidence="11" type="ORF">ALAG00032_LOCUS8065</name>
    <name evidence="12" type="ORF">ALAG00032_LOCUS8066</name>
</gene>
<dbReference type="Pfam" id="PF09785">
    <property type="entry name" value="Prp31_C"/>
    <property type="match status" value="1"/>
</dbReference>
<dbReference type="SUPFAM" id="SSF89124">
    <property type="entry name" value="Nop domain"/>
    <property type="match status" value="1"/>
</dbReference>
<keyword evidence="7" id="KW-0539">Nucleus</keyword>
<evidence type="ECO:0000256" key="6">
    <source>
        <dbReference type="ARBA" id="ARBA00023187"/>
    </source>
</evidence>
<evidence type="ECO:0000256" key="5">
    <source>
        <dbReference type="ARBA" id="ARBA00022884"/>
    </source>
</evidence>
<dbReference type="FunFam" id="1.10.287.4070:FF:000003">
    <property type="entry name" value="U4/U6 small nuclear ribonucleoprotein PRP31"/>
    <property type="match status" value="1"/>
</dbReference>
<keyword evidence="8" id="KW-0687">Ribonucleoprotein</keyword>
<dbReference type="InterPro" id="IPR036070">
    <property type="entry name" value="Nop_dom_sf"/>
</dbReference>
<dbReference type="GO" id="GO:0003723">
    <property type="term" value="F:RNA binding"/>
    <property type="evidence" value="ECO:0007669"/>
    <property type="project" value="UniProtKB-KW"/>
</dbReference>
<comment type="similarity">
    <text evidence="2">Belongs to the PRP31 family.</text>
</comment>
<dbReference type="InterPro" id="IPR012976">
    <property type="entry name" value="NOSIC"/>
</dbReference>
<dbReference type="SMART" id="SM00931">
    <property type="entry name" value="NOSIC"/>
    <property type="match status" value="1"/>
</dbReference>
<dbReference type="InterPro" id="IPR019175">
    <property type="entry name" value="Prp31_C"/>
</dbReference>
<evidence type="ECO:0000256" key="2">
    <source>
        <dbReference type="ARBA" id="ARBA00005572"/>
    </source>
</evidence>
<evidence type="ECO:0000313" key="11">
    <source>
        <dbReference type="EMBL" id="CAE0367316.1"/>
    </source>
</evidence>
<dbReference type="GO" id="GO:0071011">
    <property type="term" value="C:precatalytic spliceosome"/>
    <property type="evidence" value="ECO:0007669"/>
    <property type="project" value="TreeGrafter"/>
</dbReference>
<feature type="region of interest" description="Disordered" evidence="9">
    <location>
        <begin position="393"/>
        <end position="428"/>
    </location>
</feature>
<dbReference type="InterPro" id="IPR042239">
    <property type="entry name" value="Nop_C"/>
</dbReference>
<comment type="subcellular location">
    <subcellularLocation>
        <location evidence="1">Nucleus</location>
    </subcellularLocation>
</comment>
<accession>A0A6S8CXY6</accession>
<proteinExistence type="inferred from homology"/>
<evidence type="ECO:0000256" key="3">
    <source>
        <dbReference type="ARBA" id="ARBA00022664"/>
    </source>
</evidence>
<keyword evidence="3" id="KW-0507">mRNA processing</keyword>
<dbReference type="InterPro" id="IPR027105">
    <property type="entry name" value="Prp31"/>
</dbReference>
<organism evidence="12">
    <name type="scientific">Aureoumbra lagunensis</name>
    <dbReference type="NCBI Taxonomy" id="44058"/>
    <lineage>
        <taxon>Eukaryota</taxon>
        <taxon>Sar</taxon>
        <taxon>Stramenopiles</taxon>
        <taxon>Ochrophyta</taxon>
        <taxon>Pelagophyceae</taxon>
        <taxon>Pelagomonadales</taxon>
        <taxon>Aureoumbra</taxon>
    </lineage>
</organism>
<name>A0A6S8CXY6_9STRA</name>
<dbReference type="PANTHER" id="PTHR13904:SF0">
    <property type="entry name" value="U4_U6 SMALL NUCLEAR RIBONUCLEOPROTEIN PRP31"/>
    <property type="match status" value="1"/>
</dbReference>
<evidence type="ECO:0000256" key="8">
    <source>
        <dbReference type="ARBA" id="ARBA00023274"/>
    </source>
</evidence>
<dbReference type="EMBL" id="HBIJ01011835">
    <property type="protein sequence ID" value="CAE0367317.1"/>
    <property type="molecule type" value="Transcribed_RNA"/>
</dbReference>
<feature type="domain" description="Nop" evidence="10">
    <location>
        <begin position="206"/>
        <end position="326"/>
    </location>
</feature>
<evidence type="ECO:0000259" key="10">
    <source>
        <dbReference type="PROSITE" id="PS51358"/>
    </source>
</evidence>
<reference evidence="12" key="1">
    <citation type="submission" date="2021-01" db="EMBL/GenBank/DDBJ databases">
        <authorList>
            <person name="Corre E."/>
            <person name="Pelletier E."/>
            <person name="Niang G."/>
            <person name="Scheremetjew M."/>
            <person name="Finn R."/>
            <person name="Kale V."/>
            <person name="Holt S."/>
            <person name="Cochrane G."/>
            <person name="Meng A."/>
            <person name="Brown T."/>
            <person name="Cohen L."/>
        </authorList>
    </citation>
    <scope>NUCLEOTIDE SEQUENCE</scope>
    <source>
        <strain evidence="12">CCMP1510</strain>
    </source>
</reference>
<keyword evidence="4" id="KW-0747">Spliceosome</keyword>
<dbReference type="GO" id="GO:0000244">
    <property type="term" value="P:spliceosomal tri-snRNP complex assembly"/>
    <property type="evidence" value="ECO:0007669"/>
    <property type="project" value="InterPro"/>
</dbReference>
<dbReference type="InterPro" id="IPR002687">
    <property type="entry name" value="Nop_dom"/>
</dbReference>
<evidence type="ECO:0000256" key="9">
    <source>
        <dbReference type="SAM" id="MobiDB-lite"/>
    </source>
</evidence>
<dbReference type="Gene3D" id="1.10.287.4070">
    <property type="match status" value="1"/>
</dbReference>
<dbReference type="Gene3D" id="1.10.246.90">
    <property type="entry name" value="Nop domain"/>
    <property type="match status" value="1"/>
</dbReference>
<dbReference type="Pfam" id="PF01798">
    <property type="entry name" value="Nop"/>
    <property type="match status" value="1"/>
</dbReference>
<evidence type="ECO:0000256" key="7">
    <source>
        <dbReference type="ARBA" id="ARBA00023242"/>
    </source>
</evidence>
<evidence type="ECO:0000313" key="12">
    <source>
        <dbReference type="EMBL" id="CAE0367317.1"/>
    </source>
</evidence>
<keyword evidence="5" id="KW-0694">RNA-binding</keyword>